<dbReference type="Proteomes" id="UP001302374">
    <property type="component" value="Chromosome"/>
</dbReference>
<dbReference type="RefSeq" id="WP_118303529.1">
    <property type="nucleotide sequence ID" value="NZ_BMPA01000004.1"/>
</dbReference>
<name>A0A7X5YBN2_9BACT</name>
<dbReference type="EMBL" id="CP043839">
    <property type="protein sequence ID" value="WOF13464.1"/>
    <property type="molecule type" value="Genomic_DNA"/>
</dbReference>
<protein>
    <submittedName>
        <fullName evidence="1">Uncharacterized protein</fullName>
    </submittedName>
</protein>
<dbReference type="AlphaFoldDB" id="A0A7X5YBN2"/>
<reference evidence="1 3" key="2">
    <citation type="submission" date="2020-03" db="EMBL/GenBank/DDBJ databases">
        <title>Genomic Encyclopedia of Type Strains, Phase IV (KMG-IV): sequencing the most valuable type-strain genomes for metagenomic binning, comparative biology and taxonomic classification.</title>
        <authorList>
            <person name="Goeker M."/>
        </authorList>
    </citation>
    <scope>NUCLEOTIDE SEQUENCE [LARGE SCALE GENOMIC DNA]</scope>
    <source>
        <strain evidence="1 3">DSM 105722</strain>
    </source>
</reference>
<sequence length="68" mass="7922">MGKNRDICLGCYKTLGIEADDNREYYEIEIDGNLTCEEFSIGELAVLRELIERAMEEKEWMERRGGES</sequence>
<proteinExistence type="predicted"/>
<dbReference type="GeneID" id="86892599"/>
<evidence type="ECO:0000313" key="1">
    <source>
        <dbReference type="EMBL" id="NJC17769.1"/>
    </source>
</evidence>
<keyword evidence="4" id="KW-1185">Reference proteome</keyword>
<accession>A0A7X5YBN2</accession>
<reference evidence="2 4" key="1">
    <citation type="submission" date="2019-09" db="EMBL/GenBank/DDBJ databases">
        <title>Butyricimonas paravirosa DSM 105722 (=214-4 = JCM 18677 = CCUG 65563).</title>
        <authorList>
            <person name="Le Roy T."/>
            <person name="Cani P.D."/>
        </authorList>
    </citation>
    <scope>NUCLEOTIDE SEQUENCE [LARGE SCALE GENOMIC DNA]</scope>
    <source>
        <strain evidence="2 4">DSM 105722</strain>
    </source>
</reference>
<evidence type="ECO:0000313" key="4">
    <source>
        <dbReference type="Proteomes" id="UP001302374"/>
    </source>
</evidence>
<dbReference type="EMBL" id="JAATLI010000004">
    <property type="protein sequence ID" value="NJC17769.1"/>
    <property type="molecule type" value="Genomic_DNA"/>
</dbReference>
<evidence type="ECO:0000313" key="2">
    <source>
        <dbReference type="EMBL" id="WOF13464.1"/>
    </source>
</evidence>
<evidence type="ECO:0000313" key="3">
    <source>
        <dbReference type="Proteomes" id="UP000576368"/>
    </source>
</evidence>
<organism evidence="1 3">
    <name type="scientific">Butyricimonas paravirosa</name>
    <dbReference type="NCBI Taxonomy" id="1472417"/>
    <lineage>
        <taxon>Bacteria</taxon>
        <taxon>Pseudomonadati</taxon>
        <taxon>Bacteroidota</taxon>
        <taxon>Bacteroidia</taxon>
        <taxon>Bacteroidales</taxon>
        <taxon>Odoribacteraceae</taxon>
        <taxon>Butyricimonas</taxon>
    </lineage>
</organism>
<gene>
    <name evidence="2" type="ORF">F1644_14855</name>
    <name evidence="1" type="ORF">GGR15_001384</name>
</gene>
<dbReference type="Proteomes" id="UP000576368">
    <property type="component" value="Unassembled WGS sequence"/>
</dbReference>